<reference evidence="1" key="1">
    <citation type="journal article" date="2019" name="bioRxiv">
        <title>The Genome of the Zebra Mussel, Dreissena polymorpha: A Resource for Invasive Species Research.</title>
        <authorList>
            <person name="McCartney M.A."/>
            <person name="Auch B."/>
            <person name="Kono T."/>
            <person name="Mallez S."/>
            <person name="Zhang Y."/>
            <person name="Obille A."/>
            <person name="Becker A."/>
            <person name="Abrahante J.E."/>
            <person name="Garbe J."/>
            <person name="Badalamenti J.P."/>
            <person name="Herman A."/>
            <person name="Mangelson H."/>
            <person name="Liachko I."/>
            <person name="Sullivan S."/>
            <person name="Sone E.D."/>
            <person name="Koren S."/>
            <person name="Silverstein K.A.T."/>
            <person name="Beckman K.B."/>
            <person name="Gohl D.M."/>
        </authorList>
    </citation>
    <scope>NUCLEOTIDE SEQUENCE</scope>
    <source>
        <strain evidence="1">Duluth1</strain>
        <tissue evidence="1">Whole animal</tissue>
    </source>
</reference>
<gene>
    <name evidence="1" type="ORF">DPMN_017040</name>
</gene>
<keyword evidence="2" id="KW-1185">Reference proteome</keyword>
<evidence type="ECO:0000313" key="2">
    <source>
        <dbReference type="Proteomes" id="UP000828390"/>
    </source>
</evidence>
<dbReference type="AlphaFoldDB" id="A0A9D4S6Z1"/>
<protein>
    <submittedName>
        <fullName evidence="1">Uncharacterized protein</fullName>
    </submittedName>
</protein>
<reference evidence="1" key="2">
    <citation type="submission" date="2020-11" db="EMBL/GenBank/DDBJ databases">
        <authorList>
            <person name="McCartney M.A."/>
            <person name="Auch B."/>
            <person name="Kono T."/>
            <person name="Mallez S."/>
            <person name="Becker A."/>
            <person name="Gohl D.M."/>
            <person name="Silverstein K.A.T."/>
            <person name="Koren S."/>
            <person name="Bechman K.B."/>
            <person name="Herman A."/>
            <person name="Abrahante J.E."/>
            <person name="Garbe J."/>
        </authorList>
    </citation>
    <scope>NUCLEOTIDE SEQUENCE</scope>
    <source>
        <strain evidence="1">Duluth1</strain>
        <tissue evidence="1">Whole animal</tissue>
    </source>
</reference>
<dbReference type="EMBL" id="JAIWYP010000001">
    <property type="protein sequence ID" value="KAH3892905.1"/>
    <property type="molecule type" value="Genomic_DNA"/>
</dbReference>
<sequence length="93" mass="10403">MPVYMPLVEMDQPSVEKDNKDVWVPRDDSAGDIYLEPESSTRPCTIVTKETVLAGTGWDTILDETADSEYDIIGGMLKFTYIICVEILSNINV</sequence>
<name>A0A9D4S6Z1_DREPO</name>
<comment type="caution">
    <text evidence="1">The sequence shown here is derived from an EMBL/GenBank/DDBJ whole genome shotgun (WGS) entry which is preliminary data.</text>
</comment>
<evidence type="ECO:0000313" key="1">
    <source>
        <dbReference type="EMBL" id="KAH3892905.1"/>
    </source>
</evidence>
<dbReference type="Proteomes" id="UP000828390">
    <property type="component" value="Unassembled WGS sequence"/>
</dbReference>
<organism evidence="1 2">
    <name type="scientific">Dreissena polymorpha</name>
    <name type="common">Zebra mussel</name>
    <name type="synonym">Mytilus polymorpha</name>
    <dbReference type="NCBI Taxonomy" id="45954"/>
    <lineage>
        <taxon>Eukaryota</taxon>
        <taxon>Metazoa</taxon>
        <taxon>Spiralia</taxon>
        <taxon>Lophotrochozoa</taxon>
        <taxon>Mollusca</taxon>
        <taxon>Bivalvia</taxon>
        <taxon>Autobranchia</taxon>
        <taxon>Heteroconchia</taxon>
        <taxon>Euheterodonta</taxon>
        <taxon>Imparidentia</taxon>
        <taxon>Neoheterodontei</taxon>
        <taxon>Myida</taxon>
        <taxon>Dreissenoidea</taxon>
        <taxon>Dreissenidae</taxon>
        <taxon>Dreissena</taxon>
    </lineage>
</organism>
<accession>A0A9D4S6Z1</accession>
<proteinExistence type="predicted"/>